<evidence type="ECO:0000313" key="1">
    <source>
        <dbReference type="EMBL" id="ALV08128.1"/>
    </source>
</evidence>
<protein>
    <submittedName>
        <fullName evidence="1">Uncharacterized protein</fullName>
    </submittedName>
</protein>
<dbReference type="Proteomes" id="UP000060699">
    <property type="component" value="Chromosome"/>
</dbReference>
<reference evidence="1 2" key="1">
    <citation type="submission" date="2015-12" db="EMBL/GenBank/DDBJ databases">
        <title>Complete genome of Roseateles depolymerans KCTC 42856.</title>
        <authorList>
            <person name="Kim K.M."/>
        </authorList>
    </citation>
    <scope>NUCLEOTIDE SEQUENCE [LARGE SCALE GENOMIC DNA]</scope>
    <source>
        <strain evidence="1 2">KCTC 42856</strain>
    </source>
</reference>
<accession>A0A0U3NIA0</accession>
<dbReference type="AlphaFoldDB" id="A0A0U3NIA0"/>
<organism evidence="1 2">
    <name type="scientific">Roseateles depolymerans</name>
    <dbReference type="NCBI Taxonomy" id="76731"/>
    <lineage>
        <taxon>Bacteria</taxon>
        <taxon>Pseudomonadati</taxon>
        <taxon>Pseudomonadota</taxon>
        <taxon>Betaproteobacteria</taxon>
        <taxon>Burkholderiales</taxon>
        <taxon>Sphaerotilaceae</taxon>
        <taxon>Roseateles</taxon>
    </lineage>
</organism>
<sequence length="93" mass="10646">MLPKRHIDLQHPAQGRKTFQYDIFGDARKLTNELDKVTLHHFDAMGRLMKVQRLGVSRAPNFRDANAVGSVLTEDRWDALGHVHNPVRGHEPL</sequence>
<dbReference type="STRING" id="76731.RD2015_3673"/>
<name>A0A0U3NIA0_9BURK</name>
<evidence type="ECO:0000313" key="2">
    <source>
        <dbReference type="Proteomes" id="UP000060699"/>
    </source>
</evidence>
<gene>
    <name evidence="1" type="ORF">RD2015_3673</name>
</gene>
<dbReference type="KEGG" id="rdp:RD2015_3673"/>
<keyword evidence="2" id="KW-1185">Reference proteome</keyword>
<dbReference type="EMBL" id="CP013729">
    <property type="protein sequence ID" value="ALV08128.1"/>
    <property type="molecule type" value="Genomic_DNA"/>
</dbReference>
<proteinExistence type="predicted"/>